<name>A0A150WQ74_BDEBC</name>
<proteinExistence type="predicted"/>
<evidence type="ECO:0000313" key="1">
    <source>
        <dbReference type="EMBL" id="KYG66457.1"/>
    </source>
</evidence>
<accession>A0A150WQ74</accession>
<protein>
    <submittedName>
        <fullName evidence="1">Uncharacterized protein</fullName>
    </submittedName>
</protein>
<gene>
    <name evidence="1" type="ORF">AZI86_05270</name>
</gene>
<dbReference type="EMBL" id="LUKE01000001">
    <property type="protein sequence ID" value="KYG66457.1"/>
    <property type="molecule type" value="Genomic_DNA"/>
</dbReference>
<reference evidence="1 2" key="1">
    <citation type="submission" date="2016-03" db="EMBL/GenBank/DDBJ databases">
        <authorList>
            <person name="Ploux O."/>
        </authorList>
    </citation>
    <scope>NUCLEOTIDE SEQUENCE [LARGE SCALE GENOMIC DNA]</scope>
    <source>
        <strain evidence="1 2">R0</strain>
    </source>
</reference>
<dbReference type="AlphaFoldDB" id="A0A150WQ74"/>
<dbReference type="RefSeq" id="WP_061834021.1">
    <property type="nucleotide sequence ID" value="NZ_LUKE01000001.1"/>
</dbReference>
<evidence type="ECO:0000313" key="2">
    <source>
        <dbReference type="Proteomes" id="UP000075320"/>
    </source>
</evidence>
<keyword evidence="2" id="KW-1185">Reference proteome</keyword>
<sequence>MGRNTGHGKISKKVESFPKIFIDKENDFAAIKIAKGIEHKSYKKDGFIFCEDKAGRVIEIQVLNLSKLPELLKKAS</sequence>
<comment type="caution">
    <text evidence="1">The sequence shown here is derived from an EMBL/GenBank/DDBJ whole genome shotgun (WGS) entry which is preliminary data.</text>
</comment>
<organism evidence="1 2">
    <name type="scientific">Bdellovibrio bacteriovorus</name>
    <dbReference type="NCBI Taxonomy" id="959"/>
    <lineage>
        <taxon>Bacteria</taxon>
        <taxon>Pseudomonadati</taxon>
        <taxon>Bdellovibrionota</taxon>
        <taxon>Bdellovibrionia</taxon>
        <taxon>Bdellovibrionales</taxon>
        <taxon>Pseudobdellovibrionaceae</taxon>
        <taxon>Bdellovibrio</taxon>
    </lineage>
</organism>
<dbReference type="Proteomes" id="UP000075320">
    <property type="component" value="Unassembled WGS sequence"/>
</dbReference>